<feature type="region of interest" description="Disordered" evidence="1">
    <location>
        <begin position="1"/>
        <end position="28"/>
    </location>
</feature>
<dbReference type="EMBL" id="JABXXO010000003">
    <property type="protein sequence ID" value="KAF7782357.1"/>
    <property type="molecule type" value="Genomic_DNA"/>
</dbReference>
<evidence type="ECO:0000256" key="1">
    <source>
        <dbReference type="SAM" id="MobiDB-lite"/>
    </source>
</evidence>
<name>A0A8H7KJH8_AGABI</name>
<accession>A0A8H7KJH8</accession>
<comment type="caution">
    <text evidence="2">The sequence shown here is derived from an EMBL/GenBank/DDBJ whole genome shotgun (WGS) entry which is preliminary data.</text>
</comment>
<gene>
    <name evidence="2" type="ORF">Agabi119p4_1733</name>
</gene>
<evidence type="ECO:0000313" key="3">
    <source>
        <dbReference type="Proteomes" id="UP000629468"/>
    </source>
</evidence>
<feature type="compositionally biased region" description="Pro residues" evidence="1">
    <location>
        <begin position="18"/>
        <end position="27"/>
    </location>
</feature>
<protein>
    <submittedName>
        <fullName evidence="2">Uncharacterized protein</fullName>
    </submittedName>
</protein>
<reference evidence="2 3" key="1">
    <citation type="journal article" name="Sci. Rep.">
        <title>Telomere-to-telomere assembled and centromere annotated genomes of the two main subspecies of the button mushroom Agaricus bisporus reveal especially polymorphic chromosome ends.</title>
        <authorList>
            <person name="Sonnenberg A.S.M."/>
            <person name="Sedaghat-Telgerd N."/>
            <person name="Lavrijssen B."/>
            <person name="Ohm R.A."/>
            <person name="Hendrickx P.M."/>
            <person name="Scholtmeijer K."/>
            <person name="Baars J.J.P."/>
            <person name="van Peer A."/>
        </authorList>
    </citation>
    <scope>NUCLEOTIDE SEQUENCE [LARGE SCALE GENOMIC DNA]</scope>
    <source>
        <strain evidence="2 3">H119_p4</strain>
    </source>
</reference>
<organism evidence="2 3">
    <name type="scientific">Agaricus bisporus var. burnettii</name>
    <dbReference type="NCBI Taxonomy" id="192524"/>
    <lineage>
        <taxon>Eukaryota</taxon>
        <taxon>Fungi</taxon>
        <taxon>Dikarya</taxon>
        <taxon>Basidiomycota</taxon>
        <taxon>Agaricomycotina</taxon>
        <taxon>Agaricomycetes</taxon>
        <taxon>Agaricomycetidae</taxon>
        <taxon>Agaricales</taxon>
        <taxon>Agaricineae</taxon>
        <taxon>Agaricaceae</taxon>
        <taxon>Agaricus</taxon>
    </lineage>
</organism>
<evidence type="ECO:0000313" key="2">
    <source>
        <dbReference type="EMBL" id="KAF7782357.1"/>
    </source>
</evidence>
<proteinExistence type="predicted"/>
<dbReference type="AlphaFoldDB" id="A0A8H7KJH8"/>
<sequence length="294" mass="33915">MQGETCLEDSSSWTKKATPPPYDPVPPSQRNRNLDAGLQELKNYVHLKVTQDQASTPVDFETTRTAYRHLFANFVAKRKAGDFSIHAIPDLLEVIRHAESYRLRIIHQADLALNTWQIFFEKESPKQALPKSEADALGEVVNSKDNWRKVYMKVVDKLVGLDLYCMFVSKNWSLSEFMVRLFEYSPSSFESTQEYEPSPLKFVKFLSDEERQLITKRCRKSLKYVSDLHQWLQENHPDGITDGLNPQDFDEIHPPPFNTSHIGDLINFYMNHVAAIYETLTTILPAETKDNDTA</sequence>
<dbReference type="Proteomes" id="UP000629468">
    <property type="component" value="Unassembled WGS sequence"/>
</dbReference>